<sequence length="153" mass="16857">MVAMKDIDEIRRENLRIIERENGGPSGVANIIGMSPAQFTNLRNGAKDSKTGKPRGMRKSTARSIEEKCGKPEGWLDIDHGQEADARKEEPREVAAWEAYSRADDATKAIVDAILGVGKAPPWLNETAAGFIEVLKASAKKWIRERKKTKDAA</sequence>
<feature type="region of interest" description="Disordered" evidence="1">
    <location>
        <begin position="41"/>
        <end position="90"/>
    </location>
</feature>
<gene>
    <name evidence="2" type="ORF">PCO31111_03478</name>
</gene>
<dbReference type="EMBL" id="CABPSE010000012">
    <property type="protein sequence ID" value="VVE27479.1"/>
    <property type="molecule type" value="Genomic_DNA"/>
</dbReference>
<evidence type="ECO:0000313" key="2">
    <source>
        <dbReference type="EMBL" id="VVE27479.1"/>
    </source>
</evidence>
<reference evidence="2 3" key="1">
    <citation type="submission" date="2019-08" db="EMBL/GenBank/DDBJ databases">
        <authorList>
            <person name="Peeters C."/>
        </authorList>
    </citation>
    <scope>NUCLEOTIDE SEQUENCE [LARGE SCALE GENOMIC DNA]</scope>
    <source>
        <strain evidence="2 3">LMG 31111</strain>
    </source>
</reference>
<keyword evidence="3" id="KW-1185">Reference proteome</keyword>
<proteinExistence type="predicted"/>
<feature type="compositionally biased region" description="Basic and acidic residues" evidence="1">
    <location>
        <begin position="77"/>
        <end position="90"/>
    </location>
</feature>
<feature type="compositionally biased region" description="Basic residues" evidence="1">
    <location>
        <begin position="52"/>
        <end position="61"/>
    </location>
</feature>
<dbReference type="AlphaFoldDB" id="A0A5E4WUJ9"/>
<name>A0A5E4WUJ9_9BURK</name>
<organism evidence="2 3">
    <name type="scientific">Pandoraea communis</name>
    <dbReference type="NCBI Taxonomy" id="2508297"/>
    <lineage>
        <taxon>Bacteria</taxon>
        <taxon>Pseudomonadati</taxon>
        <taxon>Pseudomonadota</taxon>
        <taxon>Betaproteobacteria</taxon>
        <taxon>Burkholderiales</taxon>
        <taxon>Burkholderiaceae</taxon>
        <taxon>Pandoraea</taxon>
    </lineage>
</organism>
<accession>A0A5E4WUJ9</accession>
<evidence type="ECO:0000313" key="3">
    <source>
        <dbReference type="Proteomes" id="UP000383971"/>
    </source>
</evidence>
<evidence type="ECO:0000256" key="1">
    <source>
        <dbReference type="SAM" id="MobiDB-lite"/>
    </source>
</evidence>
<protein>
    <submittedName>
        <fullName evidence="2">Putative HTH-type transcriptional regulator</fullName>
    </submittedName>
</protein>
<dbReference type="Proteomes" id="UP000383971">
    <property type="component" value="Unassembled WGS sequence"/>
</dbReference>